<gene>
    <name evidence="7" type="ORF">C8A05DRAFT_13125</name>
</gene>
<evidence type="ECO:0000256" key="4">
    <source>
        <dbReference type="ARBA" id="ARBA00022691"/>
    </source>
</evidence>
<dbReference type="EMBL" id="MU855374">
    <property type="protein sequence ID" value="KAK3905018.1"/>
    <property type="molecule type" value="Genomic_DNA"/>
</dbReference>
<comment type="similarity">
    <text evidence="5">Belongs to the class I-like SAM-binding methyltransferase superfamily. C5-methyltransferase family.</text>
</comment>
<dbReference type="PANTHER" id="PTHR10629:SF52">
    <property type="entry name" value="DNA (CYTOSINE-5)-METHYLTRANSFERASE 1"/>
    <property type="match status" value="1"/>
</dbReference>
<keyword evidence="4 5" id="KW-0949">S-adenosyl-L-methionine</keyword>
<dbReference type="Gene3D" id="3.90.120.10">
    <property type="entry name" value="DNA Methylase, subunit A, domain 2"/>
    <property type="match status" value="1"/>
</dbReference>
<evidence type="ECO:0000313" key="7">
    <source>
        <dbReference type="EMBL" id="KAK3905018.1"/>
    </source>
</evidence>
<dbReference type="GO" id="GO:0005634">
    <property type="term" value="C:nucleus"/>
    <property type="evidence" value="ECO:0007669"/>
    <property type="project" value="TreeGrafter"/>
</dbReference>
<dbReference type="InterPro" id="IPR001525">
    <property type="entry name" value="C5_MeTfrase"/>
</dbReference>
<dbReference type="PANTHER" id="PTHR10629">
    <property type="entry name" value="CYTOSINE-SPECIFIC METHYLTRANSFERASE"/>
    <property type="match status" value="1"/>
</dbReference>
<reference evidence="7" key="2">
    <citation type="submission" date="2023-05" db="EMBL/GenBank/DDBJ databases">
        <authorList>
            <consortium name="Lawrence Berkeley National Laboratory"/>
            <person name="Steindorff A."/>
            <person name="Hensen N."/>
            <person name="Bonometti L."/>
            <person name="Westerberg I."/>
            <person name="Brannstrom I.O."/>
            <person name="Guillou S."/>
            <person name="Cros-Aarteil S."/>
            <person name="Calhoun S."/>
            <person name="Haridas S."/>
            <person name="Kuo A."/>
            <person name="Mondo S."/>
            <person name="Pangilinan J."/>
            <person name="Riley R."/>
            <person name="Labutti K."/>
            <person name="Andreopoulos B."/>
            <person name="Lipzen A."/>
            <person name="Chen C."/>
            <person name="Yanf M."/>
            <person name="Daum C."/>
            <person name="Ng V."/>
            <person name="Clum A."/>
            <person name="Ohm R."/>
            <person name="Martin F."/>
            <person name="Silar P."/>
            <person name="Natvig D."/>
            <person name="Lalanne C."/>
            <person name="Gautier V."/>
            <person name="Ament-Velasquez S.L."/>
            <person name="Kruys A."/>
            <person name="Hutchinson M.I."/>
            <person name="Powell A.J."/>
            <person name="Barry K."/>
            <person name="Miller A.N."/>
            <person name="Grigoriev I.V."/>
            <person name="Debuchy R."/>
            <person name="Gladieux P."/>
            <person name="Thoren M.H."/>
            <person name="Johannesson H."/>
        </authorList>
    </citation>
    <scope>NUCLEOTIDE SEQUENCE</scope>
    <source>
        <strain evidence="7">CBS 103.79</strain>
    </source>
</reference>
<dbReference type="Gene3D" id="3.40.50.150">
    <property type="entry name" value="Vaccinia Virus protein VP39"/>
    <property type="match status" value="1"/>
</dbReference>
<dbReference type="InterPro" id="IPR050390">
    <property type="entry name" value="C5-Methyltransferase"/>
</dbReference>
<feature type="region of interest" description="Disordered" evidence="6">
    <location>
        <begin position="684"/>
        <end position="722"/>
    </location>
</feature>
<reference evidence="7" key="1">
    <citation type="journal article" date="2023" name="Mol. Phylogenet. Evol.">
        <title>Genome-scale phylogeny and comparative genomics of the fungal order Sordariales.</title>
        <authorList>
            <person name="Hensen N."/>
            <person name="Bonometti L."/>
            <person name="Westerberg I."/>
            <person name="Brannstrom I.O."/>
            <person name="Guillou S."/>
            <person name="Cros-Aarteil S."/>
            <person name="Calhoun S."/>
            <person name="Haridas S."/>
            <person name="Kuo A."/>
            <person name="Mondo S."/>
            <person name="Pangilinan J."/>
            <person name="Riley R."/>
            <person name="LaButti K."/>
            <person name="Andreopoulos B."/>
            <person name="Lipzen A."/>
            <person name="Chen C."/>
            <person name="Yan M."/>
            <person name="Daum C."/>
            <person name="Ng V."/>
            <person name="Clum A."/>
            <person name="Steindorff A."/>
            <person name="Ohm R.A."/>
            <person name="Martin F."/>
            <person name="Silar P."/>
            <person name="Natvig D.O."/>
            <person name="Lalanne C."/>
            <person name="Gautier V."/>
            <person name="Ament-Velasquez S.L."/>
            <person name="Kruys A."/>
            <person name="Hutchinson M.I."/>
            <person name="Powell A.J."/>
            <person name="Barry K."/>
            <person name="Miller A.N."/>
            <person name="Grigoriev I.V."/>
            <person name="Debuchy R."/>
            <person name="Gladieux P."/>
            <person name="Hiltunen Thoren M."/>
            <person name="Johannesson H."/>
        </authorList>
    </citation>
    <scope>NUCLEOTIDE SEQUENCE</scope>
    <source>
        <strain evidence="7">CBS 103.79</strain>
    </source>
</reference>
<sequence length="750" mass="84222">MASGLRNNSLGDYFNPVVVDDDDDDNATNIAARSRRFEQETRTGQHLAELAARRHANRLDVHQPWSPSRSDDLLHEEAIEEILEVDLAEIIDLTADEPQTPHIFPRQSAPRDEAIPLPRHTLETGLVIEPGMTVELKSKFGVHEIQFVKIKSILSRGGGSEIVIRGFGFVRSRQLHGMLPRKLNEVVLMAEIRTSGPARWEEEALMDVPAAEVMWERDLRITNMVFPNHRFESSLYSSKGAPWVEDHAVLVCRSRYELHYNGNHCKPFEWAIVHMSESEADRPFRILDEQNLNRWRGGKIPGGSHDISGLTRPVVDLESARSSFSGPPRLSLGQRYTAGDVFAGAGGASRGIERAGVKLLFAVDHWTPAAESLRSNFPSSRIYERDVTDFIIDDATKCDVDMLHLSPPCQFWSPAHTVAGKNDEHNQAVLFSCTHLVEKFRPRVFTVEQTFGILSPKFAEHFNTFVNGFTRFGYSVRWKVTPLANYGVPQLRKRLIMLGSAPGEALPPFPPATHSEGGRGGLKPWATPLSVLAAAIPRVHNGHLLHRPHRLKTFEPPKPRWDPTRLARTITTNGGQNYHWTGRRDFTLLEYAVLQGFPTWHRFEGRYIKKQIGNAFAPSVVRVLYKHLVSWLLAQDGFGSAAQQEHRGAMPVSYATEKSEDDDEVVYLGPRTPHRLSEVVRQLNASAKEEDRGERMNLDDVDDLSDTETLRDGENGGGSREAMDVDVDLIDLELDWGGNGAAENPYLLLD</sequence>
<name>A0AAN6MS66_9PEZI</name>
<dbReference type="GO" id="GO:0032259">
    <property type="term" value="P:methylation"/>
    <property type="evidence" value="ECO:0007669"/>
    <property type="project" value="UniProtKB-KW"/>
</dbReference>
<dbReference type="EC" id="2.1.1.37" evidence="1"/>
<dbReference type="SUPFAM" id="SSF53335">
    <property type="entry name" value="S-adenosyl-L-methionine-dependent methyltransferases"/>
    <property type="match status" value="1"/>
</dbReference>
<evidence type="ECO:0000256" key="5">
    <source>
        <dbReference type="PROSITE-ProRule" id="PRU01016"/>
    </source>
</evidence>
<feature type="active site" evidence="5">
    <location>
        <position position="409"/>
    </location>
</feature>
<dbReference type="Pfam" id="PF00145">
    <property type="entry name" value="DNA_methylase"/>
    <property type="match status" value="2"/>
</dbReference>
<proteinExistence type="inferred from homology"/>
<feature type="compositionally biased region" description="Basic and acidic residues" evidence="6">
    <location>
        <begin position="687"/>
        <end position="698"/>
    </location>
</feature>
<dbReference type="GO" id="GO:0003886">
    <property type="term" value="F:DNA (cytosine-5-)-methyltransferase activity"/>
    <property type="evidence" value="ECO:0007669"/>
    <property type="project" value="UniProtKB-EC"/>
</dbReference>
<evidence type="ECO:0000256" key="2">
    <source>
        <dbReference type="ARBA" id="ARBA00022603"/>
    </source>
</evidence>
<keyword evidence="3 5" id="KW-0808">Transferase</keyword>
<dbReference type="InterPro" id="IPR029063">
    <property type="entry name" value="SAM-dependent_MTases_sf"/>
</dbReference>
<keyword evidence="8" id="KW-1185">Reference proteome</keyword>
<dbReference type="Proteomes" id="UP001303889">
    <property type="component" value="Unassembled WGS sequence"/>
</dbReference>
<evidence type="ECO:0000256" key="1">
    <source>
        <dbReference type="ARBA" id="ARBA00011975"/>
    </source>
</evidence>
<dbReference type="GO" id="GO:0003677">
    <property type="term" value="F:DNA binding"/>
    <property type="evidence" value="ECO:0007669"/>
    <property type="project" value="TreeGrafter"/>
</dbReference>
<evidence type="ECO:0000313" key="8">
    <source>
        <dbReference type="Proteomes" id="UP001303889"/>
    </source>
</evidence>
<dbReference type="PRINTS" id="PR00105">
    <property type="entry name" value="C5METTRFRASE"/>
</dbReference>
<evidence type="ECO:0000256" key="6">
    <source>
        <dbReference type="SAM" id="MobiDB-lite"/>
    </source>
</evidence>
<dbReference type="PROSITE" id="PS51679">
    <property type="entry name" value="SAM_MT_C5"/>
    <property type="match status" value="1"/>
</dbReference>
<dbReference type="GO" id="GO:0044027">
    <property type="term" value="P:negative regulation of gene expression via chromosomal CpG island methylation"/>
    <property type="evidence" value="ECO:0007669"/>
    <property type="project" value="TreeGrafter"/>
</dbReference>
<accession>A0AAN6MS66</accession>
<keyword evidence="2 5" id="KW-0489">Methyltransferase</keyword>
<organism evidence="7 8">
    <name type="scientific">Staphylotrichum tortipilum</name>
    <dbReference type="NCBI Taxonomy" id="2831512"/>
    <lineage>
        <taxon>Eukaryota</taxon>
        <taxon>Fungi</taxon>
        <taxon>Dikarya</taxon>
        <taxon>Ascomycota</taxon>
        <taxon>Pezizomycotina</taxon>
        <taxon>Sordariomycetes</taxon>
        <taxon>Sordariomycetidae</taxon>
        <taxon>Sordariales</taxon>
        <taxon>Chaetomiaceae</taxon>
        <taxon>Staphylotrichum</taxon>
    </lineage>
</organism>
<dbReference type="AlphaFoldDB" id="A0AAN6MS66"/>
<comment type="caution">
    <text evidence="7">The sequence shown here is derived from an EMBL/GenBank/DDBJ whole genome shotgun (WGS) entry which is preliminary data.</text>
</comment>
<protein>
    <recommendedName>
        <fullName evidence="1">DNA (cytosine-5-)-methyltransferase</fullName>
        <ecNumber evidence="1">2.1.1.37</ecNumber>
    </recommendedName>
</protein>
<evidence type="ECO:0000256" key="3">
    <source>
        <dbReference type="ARBA" id="ARBA00022679"/>
    </source>
</evidence>